<organism evidence="2">
    <name type="scientific">Xanthomonas euvesicatoria pv. vesicatoria (strain 85-10)</name>
    <name type="common">Xanthomonas campestris pv. vesicatoria</name>
    <dbReference type="NCBI Taxonomy" id="316273"/>
    <lineage>
        <taxon>Bacteria</taxon>
        <taxon>Pseudomonadati</taxon>
        <taxon>Pseudomonadota</taxon>
        <taxon>Gammaproteobacteria</taxon>
        <taxon>Lysobacterales</taxon>
        <taxon>Lysobacteraceae</taxon>
        <taxon>Xanthomonas</taxon>
    </lineage>
</organism>
<keyword evidence="1" id="KW-0614">Plasmid</keyword>
<dbReference type="AlphaFoldDB" id="Q3C0F4"/>
<protein>
    <recommendedName>
        <fullName evidence="3">Replication protein</fullName>
    </recommendedName>
</protein>
<dbReference type="Proteomes" id="UP000007069">
    <property type="component" value="Plasmid pXCV19"/>
</dbReference>
<evidence type="ECO:0000313" key="1">
    <source>
        <dbReference type="EMBL" id="CAJ19757.1"/>
    </source>
</evidence>
<accession>Q3C0F4</accession>
<dbReference type="HOGENOM" id="CLU_2132526_0_0_6"/>
<dbReference type="EMBL" id="AM039949">
    <property type="protein sequence ID" value="CAJ19757.1"/>
    <property type="molecule type" value="Genomic_DNA"/>
</dbReference>
<sequence>MATKAMRAMSNRGLSVLAAWKIYLKLLESRNSSYAQTLISHRKLVEAMSLPTRDVTAGIDHLVNHSLVHVRQHDVLGSVGHPVNQYNLLGEFRSKPITVSIGGFPISTRVAEM</sequence>
<evidence type="ECO:0000313" key="2">
    <source>
        <dbReference type="Proteomes" id="UP000007069"/>
    </source>
</evidence>
<geneLocation type="plasmid" evidence="1 2">
    <name>pXCV19</name>
</geneLocation>
<evidence type="ECO:0008006" key="3">
    <source>
        <dbReference type="Google" id="ProtNLM"/>
    </source>
</evidence>
<reference evidence="1 2" key="1">
    <citation type="journal article" date="2005" name="J. Bacteriol.">
        <title>Insights into genome plasticity and pathogenicity of the plant pathogenic Bacterium Xanthomonas campestris pv. vesicatoria revealed by the complete genome sequence.</title>
        <authorList>
            <person name="Thieme F."/>
            <person name="Koebnik R."/>
            <person name="Bekel T."/>
            <person name="Berger C."/>
            <person name="Boch J."/>
            <person name="Buettner D."/>
            <person name="Caldana C."/>
            <person name="Gaigalat L."/>
            <person name="Goesmann A."/>
            <person name="Kay S."/>
            <person name="Kirchner O."/>
            <person name="Lanz C."/>
            <person name="Linke B."/>
            <person name="McHardy A.C."/>
            <person name="Meyer F."/>
            <person name="Mittenhuber G."/>
            <person name="Nies D.H."/>
            <person name="Niesbach-Kloesgen U."/>
            <person name="Patschkowski T."/>
            <person name="Rueckert C."/>
            <person name="Rupp O."/>
            <person name="Schneicker S."/>
            <person name="Schuster S.C."/>
            <person name="Vorhoelter F.J."/>
            <person name="Weber E."/>
            <person name="Puehler A."/>
            <person name="Bonas U."/>
            <person name="Bartels D."/>
            <person name="Kaiser O."/>
        </authorList>
    </citation>
    <scope>NUCLEOTIDE SEQUENCE [LARGE SCALE GENOMIC DNA]</scope>
    <source>
        <strain evidence="1 2">85-10</strain>
        <plasmid evidence="1 2">pXCV19</plasmid>
    </source>
</reference>
<dbReference type="KEGG" id="xcv:XCVb0010"/>
<name>Q3C0F4_XANE5</name>
<gene>
    <name evidence="1" type="ordered locus">XCVb0010</name>
</gene>
<proteinExistence type="predicted"/>